<dbReference type="Gene3D" id="3.30.700.10">
    <property type="entry name" value="Glycoprotein, Type 4 Pilin"/>
    <property type="match status" value="1"/>
</dbReference>
<dbReference type="GO" id="GO:0015628">
    <property type="term" value="P:protein secretion by the type II secretion system"/>
    <property type="evidence" value="ECO:0007669"/>
    <property type="project" value="InterPro"/>
</dbReference>
<dbReference type="PANTHER" id="PTHR30093">
    <property type="entry name" value="GENERAL SECRETION PATHWAY PROTEIN G"/>
    <property type="match status" value="1"/>
</dbReference>
<dbReference type="InterPro" id="IPR000983">
    <property type="entry name" value="Bac_GSPG_pilin"/>
</dbReference>
<feature type="region of interest" description="Disordered" evidence="7">
    <location>
        <begin position="150"/>
        <end position="170"/>
    </location>
</feature>
<evidence type="ECO:0000256" key="3">
    <source>
        <dbReference type="ARBA" id="ARBA00022481"/>
    </source>
</evidence>
<dbReference type="PROSITE" id="PS00409">
    <property type="entry name" value="PROKAR_NTER_METHYL"/>
    <property type="match status" value="1"/>
</dbReference>
<evidence type="ECO:0000256" key="1">
    <source>
        <dbReference type="ARBA" id="ARBA00005233"/>
    </source>
</evidence>
<dbReference type="Pfam" id="PF07963">
    <property type="entry name" value="N_methyl"/>
    <property type="match status" value="1"/>
</dbReference>
<dbReference type="RefSeq" id="WP_342714467.1">
    <property type="nucleotide sequence ID" value="NZ_FOHZ01000011.1"/>
</dbReference>
<keyword evidence="10" id="KW-1185">Reference proteome</keyword>
<dbReference type="InterPro" id="IPR045584">
    <property type="entry name" value="Pilin-like"/>
</dbReference>
<evidence type="ECO:0000256" key="4">
    <source>
        <dbReference type="ARBA" id="ARBA00029638"/>
    </source>
</evidence>
<dbReference type="STRING" id="430453.SAMN04487962_11131"/>
<evidence type="ECO:0000313" key="10">
    <source>
        <dbReference type="Proteomes" id="UP000198762"/>
    </source>
</evidence>
<keyword evidence="8" id="KW-0472">Membrane</keyword>
<keyword evidence="8" id="KW-0812">Transmembrane</keyword>
<accession>A0A1I0EXH7</accession>
<keyword evidence="5" id="KW-1015">Disulfide bond</keyword>
<dbReference type="PANTHER" id="PTHR30093:SF34">
    <property type="entry name" value="PREPILIN PEPTIDASE-DEPENDENT PROTEIN D"/>
    <property type="match status" value="1"/>
</dbReference>
<evidence type="ECO:0000256" key="2">
    <source>
        <dbReference type="ARBA" id="ARBA00011156"/>
    </source>
</evidence>
<gene>
    <name evidence="9" type="ORF">SAMN04487962_11131</name>
</gene>
<proteinExistence type="inferred from homology"/>
<organism evidence="9 10">
    <name type="scientific">Marinobacter segnicrescens</name>
    <dbReference type="NCBI Taxonomy" id="430453"/>
    <lineage>
        <taxon>Bacteria</taxon>
        <taxon>Pseudomonadati</taxon>
        <taxon>Pseudomonadota</taxon>
        <taxon>Gammaproteobacteria</taxon>
        <taxon>Pseudomonadales</taxon>
        <taxon>Marinobacteraceae</taxon>
        <taxon>Marinobacter</taxon>
    </lineage>
</organism>
<dbReference type="InterPro" id="IPR001082">
    <property type="entry name" value="Pilin"/>
</dbReference>
<dbReference type="GO" id="GO:0015627">
    <property type="term" value="C:type II protein secretion system complex"/>
    <property type="evidence" value="ECO:0007669"/>
    <property type="project" value="InterPro"/>
</dbReference>
<dbReference type="InterPro" id="IPR012902">
    <property type="entry name" value="N_methyl_site"/>
</dbReference>
<keyword evidence="6" id="KW-0281">Fimbrium</keyword>
<evidence type="ECO:0000313" key="9">
    <source>
        <dbReference type="EMBL" id="SET50220.1"/>
    </source>
</evidence>
<comment type="subunit">
    <text evidence="2">The pili are polar flexible filaments of about 5.4 nanometers diameter and 2.5 micrometers average length; they consist of only a single polypeptide chain arranged in a helical configuration of five subunits per turn in the assembled pilus.</text>
</comment>
<reference evidence="10" key="1">
    <citation type="submission" date="2016-10" db="EMBL/GenBank/DDBJ databases">
        <authorList>
            <person name="Varghese N."/>
            <person name="Submissions S."/>
        </authorList>
    </citation>
    <scope>NUCLEOTIDE SEQUENCE [LARGE SCALE GENOMIC DNA]</scope>
    <source>
        <strain evidence="10">CGMCC 1.6489</strain>
    </source>
</reference>
<dbReference type="GO" id="GO:0009289">
    <property type="term" value="C:pilus"/>
    <property type="evidence" value="ECO:0007669"/>
    <property type="project" value="InterPro"/>
</dbReference>
<dbReference type="EMBL" id="FOHZ01000011">
    <property type="protein sequence ID" value="SET50220.1"/>
    <property type="molecule type" value="Genomic_DNA"/>
</dbReference>
<feature type="transmembrane region" description="Helical" evidence="8">
    <location>
        <begin position="12"/>
        <end position="33"/>
    </location>
</feature>
<evidence type="ECO:0000256" key="7">
    <source>
        <dbReference type="SAM" id="MobiDB-lite"/>
    </source>
</evidence>
<dbReference type="Pfam" id="PF00114">
    <property type="entry name" value="Pilin"/>
    <property type="match status" value="1"/>
</dbReference>
<dbReference type="Proteomes" id="UP000198762">
    <property type="component" value="Unassembled WGS sequence"/>
</dbReference>
<sequence length="170" mass="17927">MKNIQMNHGQKGFTLIELMIVVAIIGILAAIAIPQYQDYVAKSQVSRVMGEVGSLRTAVEMCMMESKSEADCAADLGWSNSDLLGATEVNTVDGVDGGLTLEFVGTEATLLATFGNNASAAIATHQLAWVRNANGAWSCGTDFGTDKDKYKPSGCDGTIEEAAEEETPAT</sequence>
<evidence type="ECO:0000256" key="8">
    <source>
        <dbReference type="SAM" id="Phobius"/>
    </source>
</evidence>
<evidence type="ECO:0000256" key="5">
    <source>
        <dbReference type="PIRSR" id="PIRSR600983-52"/>
    </source>
</evidence>
<dbReference type="GO" id="GO:0007155">
    <property type="term" value="P:cell adhesion"/>
    <property type="evidence" value="ECO:0007669"/>
    <property type="project" value="InterPro"/>
</dbReference>
<evidence type="ECO:0000256" key="6">
    <source>
        <dbReference type="RuleBase" id="RU000389"/>
    </source>
</evidence>
<protein>
    <recommendedName>
        <fullName evidence="4">Pilin</fullName>
    </recommendedName>
</protein>
<name>A0A1I0EXH7_9GAMM</name>
<feature type="disulfide bond" evidence="5">
    <location>
        <begin position="139"/>
        <end position="155"/>
    </location>
</feature>
<dbReference type="NCBIfam" id="TIGR02532">
    <property type="entry name" value="IV_pilin_GFxxxE"/>
    <property type="match status" value="1"/>
</dbReference>
<keyword evidence="8" id="KW-1133">Transmembrane helix</keyword>
<dbReference type="SUPFAM" id="SSF54523">
    <property type="entry name" value="Pili subunits"/>
    <property type="match status" value="1"/>
</dbReference>
<dbReference type="PRINTS" id="PR00813">
    <property type="entry name" value="BCTERIALGSPG"/>
</dbReference>
<dbReference type="AlphaFoldDB" id="A0A1I0EXH7"/>
<keyword evidence="3" id="KW-0488">Methylation</keyword>
<comment type="similarity">
    <text evidence="1 6">Belongs to the N-Me-Phe pilin family.</text>
</comment>
<feature type="compositionally biased region" description="Acidic residues" evidence="7">
    <location>
        <begin position="158"/>
        <end position="170"/>
    </location>
</feature>